<evidence type="ECO:0000313" key="5">
    <source>
        <dbReference type="EMBL" id="HFG19761.1"/>
    </source>
</evidence>
<dbReference type="PANTHER" id="PTHR24220:SF86">
    <property type="entry name" value="ABC TRANSPORTER ABCH.1"/>
    <property type="match status" value="1"/>
</dbReference>
<dbReference type="PROSITE" id="PS00211">
    <property type="entry name" value="ABC_TRANSPORTER_1"/>
    <property type="match status" value="1"/>
</dbReference>
<dbReference type="GO" id="GO:0022857">
    <property type="term" value="F:transmembrane transporter activity"/>
    <property type="evidence" value="ECO:0007669"/>
    <property type="project" value="TreeGrafter"/>
</dbReference>
<keyword evidence="3 5" id="KW-0067">ATP-binding</keyword>
<keyword evidence="2" id="KW-0547">Nucleotide-binding</keyword>
<protein>
    <submittedName>
        <fullName evidence="5">ABC transporter ATP-binding protein</fullName>
    </submittedName>
</protein>
<dbReference type="PROSITE" id="PS50893">
    <property type="entry name" value="ABC_TRANSPORTER_2"/>
    <property type="match status" value="1"/>
</dbReference>
<accession>A0A7C3HQV8</accession>
<dbReference type="GO" id="GO:0016887">
    <property type="term" value="F:ATP hydrolysis activity"/>
    <property type="evidence" value="ECO:0007669"/>
    <property type="project" value="InterPro"/>
</dbReference>
<dbReference type="AlphaFoldDB" id="A0A7C3HQV8"/>
<dbReference type="GO" id="GO:0005886">
    <property type="term" value="C:plasma membrane"/>
    <property type="evidence" value="ECO:0007669"/>
    <property type="project" value="TreeGrafter"/>
</dbReference>
<dbReference type="CDD" id="cd03255">
    <property type="entry name" value="ABC_MJ0796_LolCDE_FtsE"/>
    <property type="match status" value="1"/>
</dbReference>
<dbReference type="InterPro" id="IPR017871">
    <property type="entry name" value="ABC_transporter-like_CS"/>
</dbReference>
<organism evidence="5">
    <name type="scientific">Meiothermus ruber</name>
    <dbReference type="NCBI Taxonomy" id="277"/>
    <lineage>
        <taxon>Bacteria</taxon>
        <taxon>Thermotogati</taxon>
        <taxon>Deinococcota</taxon>
        <taxon>Deinococci</taxon>
        <taxon>Thermales</taxon>
        <taxon>Thermaceae</taxon>
        <taxon>Meiothermus</taxon>
    </lineage>
</organism>
<dbReference type="SUPFAM" id="SSF52540">
    <property type="entry name" value="P-loop containing nucleoside triphosphate hydrolases"/>
    <property type="match status" value="1"/>
</dbReference>
<dbReference type="GO" id="GO:0098796">
    <property type="term" value="C:membrane protein complex"/>
    <property type="evidence" value="ECO:0007669"/>
    <property type="project" value="UniProtKB-ARBA"/>
</dbReference>
<dbReference type="InterPro" id="IPR017911">
    <property type="entry name" value="MacB-like_ATP-bd"/>
</dbReference>
<dbReference type="Gene3D" id="3.40.50.300">
    <property type="entry name" value="P-loop containing nucleotide triphosphate hydrolases"/>
    <property type="match status" value="1"/>
</dbReference>
<evidence type="ECO:0000259" key="4">
    <source>
        <dbReference type="PROSITE" id="PS50893"/>
    </source>
</evidence>
<evidence type="ECO:0000256" key="2">
    <source>
        <dbReference type="ARBA" id="ARBA00022741"/>
    </source>
</evidence>
<keyword evidence="1" id="KW-0813">Transport</keyword>
<dbReference type="InterPro" id="IPR015854">
    <property type="entry name" value="ABC_transpr_LolD-like"/>
</dbReference>
<name>A0A7C3HQV8_MEIRU</name>
<reference evidence="5" key="1">
    <citation type="journal article" date="2020" name="mSystems">
        <title>Genome- and Community-Level Interaction Insights into Carbon Utilization and Element Cycling Functions of Hydrothermarchaeota in Hydrothermal Sediment.</title>
        <authorList>
            <person name="Zhou Z."/>
            <person name="Liu Y."/>
            <person name="Xu W."/>
            <person name="Pan J."/>
            <person name="Luo Z.H."/>
            <person name="Li M."/>
        </authorList>
    </citation>
    <scope>NUCLEOTIDE SEQUENCE [LARGE SCALE GENOMIC DNA]</scope>
    <source>
        <strain evidence="5">SpSt-524</strain>
    </source>
</reference>
<evidence type="ECO:0000256" key="3">
    <source>
        <dbReference type="ARBA" id="ARBA00022840"/>
    </source>
</evidence>
<gene>
    <name evidence="5" type="ORF">ENS82_03440</name>
</gene>
<dbReference type="Pfam" id="PF00005">
    <property type="entry name" value="ABC_tran"/>
    <property type="match status" value="1"/>
</dbReference>
<sequence>MVASQREEVPVVEMRGVTKVYCSGSSTRTVEVRALSGVDLTIYPGEYVALMGPSGSGKSTLMHIIGLLDTPTEGEYRLGGEPVRGLSEAQLARIRNQRVGFVFQAFFLLPRLTALHNVALPLVYRGLPVAERLKRAREALEAVGLGDRLDHLPSELSGGQKQRVAIARALVQEPDLLLADEPTGNLDSRSSDEILALFDMLHRQGKTIVVVTHEPDVGARAQRIVRLRDGRVADGGTV</sequence>
<dbReference type="InterPro" id="IPR003593">
    <property type="entry name" value="AAA+_ATPase"/>
</dbReference>
<dbReference type="EMBL" id="DSWI01000009">
    <property type="protein sequence ID" value="HFG19761.1"/>
    <property type="molecule type" value="Genomic_DNA"/>
</dbReference>
<evidence type="ECO:0000256" key="1">
    <source>
        <dbReference type="ARBA" id="ARBA00022448"/>
    </source>
</evidence>
<dbReference type="InterPro" id="IPR027417">
    <property type="entry name" value="P-loop_NTPase"/>
</dbReference>
<dbReference type="GO" id="GO:0005524">
    <property type="term" value="F:ATP binding"/>
    <property type="evidence" value="ECO:0007669"/>
    <property type="project" value="UniProtKB-KW"/>
</dbReference>
<dbReference type="PANTHER" id="PTHR24220">
    <property type="entry name" value="IMPORT ATP-BINDING PROTEIN"/>
    <property type="match status" value="1"/>
</dbReference>
<dbReference type="FunFam" id="3.40.50.300:FF:000032">
    <property type="entry name" value="Export ABC transporter ATP-binding protein"/>
    <property type="match status" value="1"/>
</dbReference>
<dbReference type="InterPro" id="IPR003439">
    <property type="entry name" value="ABC_transporter-like_ATP-bd"/>
</dbReference>
<comment type="caution">
    <text evidence="5">The sequence shown here is derived from an EMBL/GenBank/DDBJ whole genome shotgun (WGS) entry which is preliminary data.</text>
</comment>
<proteinExistence type="predicted"/>
<dbReference type="SMART" id="SM00382">
    <property type="entry name" value="AAA"/>
    <property type="match status" value="1"/>
</dbReference>
<feature type="domain" description="ABC transporter" evidence="4">
    <location>
        <begin position="12"/>
        <end position="238"/>
    </location>
</feature>